<feature type="domain" description="C2H2-type" evidence="7">
    <location>
        <begin position="155"/>
        <end position="183"/>
    </location>
</feature>
<keyword evidence="2" id="KW-0677">Repeat</keyword>
<feature type="region of interest" description="Disordered" evidence="6">
    <location>
        <begin position="127"/>
        <end position="147"/>
    </location>
</feature>
<comment type="caution">
    <text evidence="8">The sequence shown here is derived from an EMBL/GenBank/DDBJ whole genome shotgun (WGS) entry which is preliminary data.</text>
</comment>
<dbReference type="PANTHER" id="PTHR24403">
    <property type="entry name" value="ZINC FINGER PROTEIN"/>
    <property type="match status" value="1"/>
</dbReference>
<dbReference type="FunFam" id="3.30.160.60:FF:002803">
    <property type="match status" value="2"/>
</dbReference>
<evidence type="ECO:0000313" key="8">
    <source>
        <dbReference type="EMBL" id="RZB38883.1"/>
    </source>
</evidence>
<name>A0A482V1C0_ASBVE</name>
<dbReference type="InterPro" id="IPR036236">
    <property type="entry name" value="Znf_C2H2_sf"/>
</dbReference>
<dbReference type="AlphaFoldDB" id="A0A482V1C0"/>
<keyword evidence="3 5" id="KW-0863">Zinc-finger</keyword>
<dbReference type="PROSITE" id="PS00028">
    <property type="entry name" value="ZINC_FINGER_C2H2_1"/>
    <property type="match status" value="1"/>
</dbReference>
<dbReference type="GO" id="GO:0005634">
    <property type="term" value="C:nucleus"/>
    <property type="evidence" value="ECO:0007669"/>
    <property type="project" value="TreeGrafter"/>
</dbReference>
<evidence type="ECO:0000256" key="4">
    <source>
        <dbReference type="ARBA" id="ARBA00022833"/>
    </source>
</evidence>
<dbReference type="GO" id="GO:0045944">
    <property type="term" value="P:positive regulation of transcription by RNA polymerase II"/>
    <property type="evidence" value="ECO:0007669"/>
    <property type="project" value="TreeGrafter"/>
</dbReference>
<dbReference type="GO" id="GO:0008270">
    <property type="term" value="F:zinc ion binding"/>
    <property type="evidence" value="ECO:0007669"/>
    <property type="project" value="UniProtKB-KW"/>
</dbReference>
<dbReference type="InterPro" id="IPR013087">
    <property type="entry name" value="Znf_C2H2_type"/>
</dbReference>
<proteinExistence type="predicted"/>
<evidence type="ECO:0000259" key="7">
    <source>
        <dbReference type="PROSITE" id="PS50157"/>
    </source>
</evidence>
<dbReference type="InterPro" id="IPR050688">
    <property type="entry name" value="Zinc_finger/UBP_domain"/>
</dbReference>
<keyword evidence="1" id="KW-0479">Metal-binding</keyword>
<dbReference type="SUPFAM" id="SSF57667">
    <property type="entry name" value="beta-beta-alpha zinc fingers"/>
    <property type="match status" value="1"/>
</dbReference>
<dbReference type="PROSITE" id="PS50157">
    <property type="entry name" value="ZINC_FINGER_C2H2_2"/>
    <property type="match status" value="1"/>
</dbReference>
<organism evidence="8 9">
    <name type="scientific">Asbolus verrucosus</name>
    <name type="common">Desert ironclad beetle</name>
    <dbReference type="NCBI Taxonomy" id="1661398"/>
    <lineage>
        <taxon>Eukaryota</taxon>
        <taxon>Metazoa</taxon>
        <taxon>Ecdysozoa</taxon>
        <taxon>Arthropoda</taxon>
        <taxon>Hexapoda</taxon>
        <taxon>Insecta</taxon>
        <taxon>Pterygota</taxon>
        <taxon>Neoptera</taxon>
        <taxon>Endopterygota</taxon>
        <taxon>Coleoptera</taxon>
        <taxon>Polyphaga</taxon>
        <taxon>Cucujiformia</taxon>
        <taxon>Tenebrionidae</taxon>
        <taxon>Pimeliinae</taxon>
        <taxon>Asbolus</taxon>
    </lineage>
</organism>
<evidence type="ECO:0000256" key="6">
    <source>
        <dbReference type="SAM" id="MobiDB-lite"/>
    </source>
</evidence>
<evidence type="ECO:0000256" key="3">
    <source>
        <dbReference type="ARBA" id="ARBA00022771"/>
    </source>
</evidence>
<evidence type="ECO:0000256" key="5">
    <source>
        <dbReference type="PROSITE-ProRule" id="PRU00042"/>
    </source>
</evidence>
<evidence type="ECO:0000256" key="1">
    <source>
        <dbReference type="ARBA" id="ARBA00022723"/>
    </source>
</evidence>
<reference evidence="8 9" key="1">
    <citation type="submission" date="2017-03" db="EMBL/GenBank/DDBJ databases">
        <title>Genome of the blue death feigning beetle - Asbolus verrucosus.</title>
        <authorList>
            <person name="Rider S.D."/>
        </authorList>
    </citation>
    <scope>NUCLEOTIDE SEQUENCE [LARGE SCALE GENOMIC DNA]</scope>
    <source>
        <strain evidence="8">Butters</strain>
        <tissue evidence="8">Head and leg muscle</tissue>
    </source>
</reference>
<dbReference type="FunFam" id="3.30.160.60:FF:002203">
    <property type="entry name" value="Zinc finger protein 142-like Protein"/>
    <property type="match status" value="1"/>
</dbReference>
<feature type="compositionally biased region" description="Basic and acidic residues" evidence="6">
    <location>
        <begin position="127"/>
        <end position="146"/>
    </location>
</feature>
<protein>
    <recommendedName>
        <fullName evidence="7">C2H2-type domain-containing protein</fullName>
    </recommendedName>
</protein>
<dbReference type="EMBL" id="QDEB01132955">
    <property type="protein sequence ID" value="RZB38883.1"/>
    <property type="molecule type" value="Genomic_DNA"/>
</dbReference>
<evidence type="ECO:0000256" key="2">
    <source>
        <dbReference type="ARBA" id="ARBA00022737"/>
    </source>
</evidence>
<dbReference type="PANTHER" id="PTHR24403:SF67">
    <property type="entry name" value="FI01116P-RELATED"/>
    <property type="match status" value="1"/>
</dbReference>
<sequence length="439" mass="51936">MTSSEWDWTSGATDSQTLFLLTIPNQYPYIQLQQPTFQQVPPEQVNEDIKNFKAEGVGDLLCLNQPLLMNDSLEVTELKKDKEQEETNWIELDIKQEPDLIEVKSPLNEDWFEFKIKKEVDENYETLAKETESEKQETEYETEKAHPTPKKTKFFECEHCSYKTNWKGNLTKHVVSRHTALEEIKWFDCEHCPYKGKTRDYLKWHMLHVHNKSVKWYGCSQCPFKAKLKSLLDRHVIINHTESEKIKWLACDRCPYKAKFKINLKQHVLSKHTKSEDIKWIQCEYCPFKAKRRRNLKFHQINKHTDHDKIQWFQCELCPYKVKIKSVLKSHVAAAHTEKGKRNKKNKLKTREIPVFIGNKLCWKRVVDDGGSSEECKFKCAQCPFETAEKEHFKKHVLKVHTVTEIETNDDGFVKTIRRTKDVVVMVDNTPYVRKVIDS</sequence>
<dbReference type="Gene3D" id="3.30.160.60">
    <property type="entry name" value="Classic Zinc Finger"/>
    <property type="match status" value="4"/>
</dbReference>
<dbReference type="Proteomes" id="UP000292052">
    <property type="component" value="Unassembled WGS sequence"/>
</dbReference>
<keyword evidence="4" id="KW-0862">Zinc</keyword>
<evidence type="ECO:0000313" key="9">
    <source>
        <dbReference type="Proteomes" id="UP000292052"/>
    </source>
</evidence>
<keyword evidence="9" id="KW-1185">Reference proteome</keyword>
<dbReference type="SMART" id="SM00355">
    <property type="entry name" value="ZnF_C2H2"/>
    <property type="match status" value="7"/>
</dbReference>
<dbReference type="OrthoDB" id="6738289at2759"/>
<accession>A0A482V1C0</accession>
<gene>
    <name evidence="8" type="ORF">BDFB_009331</name>
</gene>